<evidence type="ECO:0000313" key="7">
    <source>
        <dbReference type="Proteomes" id="UP000044938"/>
    </source>
</evidence>
<dbReference type="Gene3D" id="3.40.50.2020">
    <property type="match status" value="1"/>
</dbReference>
<dbReference type="InterPro" id="IPR000836">
    <property type="entry name" value="PRTase_dom"/>
</dbReference>
<dbReference type="EMBL" id="LWDQ01000001">
    <property type="protein sequence ID" value="OMH61198.1"/>
    <property type="molecule type" value="Genomic_DNA"/>
</dbReference>
<evidence type="ECO:0000313" key="9">
    <source>
        <dbReference type="Proteomes" id="UP000049023"/>
    </source>
</evidence>
<dbReference type="PANTHER" id="PTHR47505">
    <property type="entry name" value="DNA UTILIZATION PROTEIN YHGH"/>
    <property type="match status" value="1"/>
</dbReference>
<keyword evidence="5" id="KW-0328">Glycosyltransferase</keyword>
<dbReference type="CDD" id="cd06223">
    <property type="entry name" value="PRTases_typeI"/>
    <property type="match status" value="1"/>
</dbReference>
<gene>
    <name evidence="5" type="primary">pyrE_2</name>
    <name evidence="5" type="ORF">A4S10_03388</name>
    <name evidence="6" type="ORF">DKC2_3446</name>
    <name evidence="4" type="ORF">ERS007720_02820</name>
    <name evidence="3" type="ORF">ERS007741_01151</name>
    <name evidence="2" type="ORF">ERS027661_01750</name>
</gene>
<dbReference type="InterPro" id="IPR051910">
    <property type="entry name" value="ComF/GntX_DNA_util-trans"/>
</dbReference>
<evidence type="ECO:0000313" key="4">
    <source>
        <dbReference type="EMBL" id="COW53820.1"/>
    </source>
</evidence>
<dbReference type="Proteomes" id="UP000044938">
    <property type="component" value="Unassembled WGS sequence"/>
</dbReference>
<dbReference type="Proteomes" id="UP000300237">
    <property type="component" value="Chromosome"/>
</dbReference>
<dbReference type="InterPro" id="IPR029057">
    <property type="entry name" value="PRTase-like"/>
</dbReference>
<proteinExistence type="inferred from homology"/>
<dbReference type="SUPFAM" id="SSF53271">
    <property type="entry name" value="PRTase-like"/>
    <property type="match status" value="1"/>
</dbReference>
<evidence type="ECO:0000313" key="2">
    <source>
        <dbReference type="EMBL" id="CKR61089.1"/>
    </source>
</evidence>
<protein>
    <submittedName>
        <fullName evidence="5">Orotate phosphoribosyltransferase</fullName>
        <ecNumber evidence="5">2.4.2.10</ecNumber>
    </submittedName>
    <submittedName>
        <fullName evidence="2">Putative amidophosphoribosyltransferase</fullName>
    </submittedName>
</protein>
<dbReference type="GO" id="GO:0004588">
    <property type="term" value="F:orotate phosphoribosyltransferase activity"/>
    <property type="evidence" value="ECO:0007669"/>
    <property type="project" value="UniProtKB-EC"/>
</dbReference>
<dbReference type="EMBL" id="LR027516">
    <property type="protein sequence ID" value="VCU51538.1"/>
    <property type="molecule type" value="Genomic_DNA"/>
</dbReference>
<name>A0A0E9AAI0_MYCTX</name>
<dbReference type="AlphaFoldDB" id="A0A0E9AAI0"/>
<sequence length="241" mass="25432">MRSALSGRRCAAAPIDSTAVTGDRDTWCVLDLVLPLECGGCGAPATRWCAACAAELSVAAGEPHVVSPRVDPQVPVFALGRYAGVRRQAILAMKEHGRRDLVAPLACALIVGVDHLLSWGMLENPLTMVPAPTRRWAARRRGGDPVSRMARIAGATLGRHHDVTVVPALRMRALARDSVGLGASARERNITGRVLLRGQRPRNEVVLVDDIITTGATARESVRVLQAAGVRVGAVLAVAAA</sequence>
<dbReference type="EMBL" id="CNFU01000319">
    <property type="protein sequence ID" value="CKR61089.1"/>
    <property type="molecule type" value="Genomic_DNA"/>
</dbReference>
<reference evidence="7 8" key="1">
    <citation type="submission" date="2015-03" db="EMBL/GenBank/DDBJ databases">
        <authorList>
            <consortium name="Pathogen Informatics"/>
        </authorList>
    </citation>
    <scope>NUCLEOTIDE SEQUENCE [LARGE SCALE GENOMIC DNA]</scope>
    <source>
        <strain evidence="2 9">Bir 187</strain>
        <strain evidence="4 7">M09401471</strain>
        <strain evidence="3 8">P00601463</strain>
    </source>
</reference>
<dbReference type="EMBL" id="CHKL01000090">
    <property type="protein sequence ID" value="COV99541.1"/>
    <property type="molecule type" value="Genomic_DNA"/>
</dbReference>
<reference evidence="6 11" key="4">
    <citation type="submission" date="2018-08" db="EMBL/GenBank/DDBJ databases">
        <authorList>
            <person name="Fokvardsen B D."/>
            <person name="Norman A."/>
        </authorList>
    </citation>
    <scope>NUCLEOTIDE SEQUENCE [LARGE SCALE GENOMIC DNA]</scope>
    <source>
        <strain evidence="6 11">DKC2</strain>
    </source>
</reference>
<evidence type="ECO:0000313" key="3">
    <source>
        <dbReference type="EMBL" id="COV99541.1"/>
    </source>
</evidence>
<dbReference type="EC" id="2.4.2.10" evidence="5"/>
<dbReference type="Proteomes" id="UP000048600">
    <property type="component" value="Unassembled WGS sequence"/>
</dbReference>
<accession>A0A0E9AAI0</accession>
<dbReference type="Proteomes" id="UP000049023">
    <property type="component" value="Unassembled WGS sequence"/>
</dbReference>
<dbReference type="PANTHER" id="PTHR47505:SF1">
    <property type="entry name" value="DNA UTILIZATION PROTEIN YHGH"/>
    <property type="match status" value="1"/>
</dbReference>
<comment type="similarity">
    <text evidence="1">Belongs to the ComF/GntX family.</text>
</comment>
<reference evidence="5 10" key="2">
    <citation type="submission" date="2016-04" db="EMBL/GenBank/DDBJ databases">
        <authorList>
            <person name="Bigi M."/>
            <person name="Bigi F."/>
            <person name="Soria M.A."/>
        </authorList>
    </citation>
    <scope>NUCLEOTIDE SEQUENCE [LARGE SCALE GENOMIC DNA]</scope>
    <source>
        <strain evidence="5 10">6548</strain>
    </source>
</reference>
<evidence type="ECO:0000313" key="5">
    <source>
        <dbReference type="EMBL" id="OMH61198.1"/>
    </source>
</evidence>
<dbReference type="EMBL" id="CSAJ01000392">
    <property type="protein sequence ID" value="COW53820.1"/>
    <property type="molecule type" value="Genomic_DNA"/>
</dbReference>
<organism evidence="5 10">
    <name type="scientific">Mycobacterium tuberculosis</name>
    <dbReference type="NCBI Taxonomy" id="1773"/>
    <lineage>
        <taxon>Bacteria</taxon>
        <taxon>Bacillati</taxon>
        <taxon>Actinomycetota</taxon>
        <taxon>Actinomycetes</taxon>
        <taxon>Mycobacteriales</taxon>
        <taxon>Mycobacteriaceae</taxon>
        <taxon>Mycobacterium</taxon>
        <taxon>Mycobacterium tuberculosis complex</taxon>
    </lineage>
</organism>
<evidence type="ECO:0000313" key="8">
    <source>
        <dbReference type="Proteomes" id="UP000048600"/>
    </source>
</evidence>
<dbReference type="Proteomes" id="UP000189452">
    <property type="component" value="Chromosome"/>
</dbReference>
<evidence type="ECO:0000256" key="1">
    <source>
        <dbReference type="ARBA" id="ARBA00008007"/>
    </source>
</evidence>
<evidence type="ECO:0000313" key="11">
    <source>
        <dbReference type="Proteomes" id="UP000300237"/>
    </source>
</evidence>
<keyword evidence="5" id="KW-0808">Transferase</keyword>
<evidence type="ECO:0000313" key="10">
    <source>
        <dbReference type="Proteomes" id="UP000189452"/>
    </source>
</evidence>
<evidence type="ECO:0000313" key="6">
    <source>
        <dbReference type="EMBL" id="VCU51538.1"/>
    </source>
</evidence>
<reference evidence="5 10" key="3">
    <citation type="submission" date="2017-02" db="EMBL/GenBank/DDBJ databases">
        <title>Protein polymorphisms may explain contrasting epidemiological fitness of two variants of a multidrug-resistant Mycobacterium tuberculosis strain.</title>
        <authorList>
            <person name="Bigi M.M."/>
            <person name="Lopez B."/>
            <person name="Blanco F.C."/>
            <person name="Sasiain M.C."/>
            <person name="De La Barrera S."/>
            <person name="Ritacco V."/>
            <person name="Bigi F."/>
            <person name="Soria M.A."/>
        </authorList>
    </citation>
    <scope>NUCLEOTIDE SEQUENCE [LARGE SCALE GENOMIC DNA]</scope>
    <source>
        <strain evidence="5 10">6548</strain>
    </source>
</reference>